<feature type="binding site" evidence="3">
    <location>
        <begin position="94"/>
        <end position="97"/>
    </location>
    <ligand>
        <name>substrate</name>
    </ligand>
</feature>
<dbReference type="NCBIfam" id="NF001924">
    <property type="entry name" value="PRK00702.1"/>
    <property type="match status" value="1"/>
</dbReference>
<dbReference type="GO" id="GO:0005829">
    <property type="term" value="C:cytosol"/>
    <property type="evidence" value="ECO:0007669"/>
    <property type="project" value="TreeGrafter"/>
</dbReference>
<dbReference type="RefSeq" id="WP_274360355.1">
    <property type="nucleotide sequence ID" value="NZ_CP110496.1"/>
</dbReference>
<sequence>MNQNELKKKVAWYVLKYIPFNTIIGIGTGSTVSYFIDALSTIKHLVKGVVSSSYSSTLKLKNLGFSIYDLNSVNNILVYVDGADEINHQLQMIKGGGAALTGEKIISSVAHKFICIVDKSKYVKHLGGFPLPVEVIPIACNYVMNRLKKFGGICKCRNNVITENGNIIIDIHNLKIYDPVKLENLINLIDGVVTVGLFANRKADLLLIGTENGVKKICC</sequence>
<dbReference type="Gene3D" id="3.40.50.1360">
    <property type="match status" value="1"/>
</dbReference>
<comment type="catalytic activity">
    <reaction evidence="1 3">
        <text>aldehydo-D-ribose 5-phosphate = D-ribulose 5-phosphate</text>
        <dbReference type="Rhea" id="RHEA:14657"/>
        <dbReference type="ChEBI" id="CHEBI:58121"/>
        <dbReference type="ChEBI" id="CHEBI:58273"/>
        <dbReference type="EC" id="5.3.1.6"/>
    </reaction>
</comment>
<dbReference type="NCBIfam" id="TIGR00021">
    <property type="entry name" value="rpiA"/>
    <property type="match status" value="1"/>
</dbReference>
<evidence type="ECO:0000256" key="2">
    <source>
        <dbReference type="ARBA" id="ARBA00023235"/>
    </source>
</evidence>
<reference evidence="4" key="1">
    <citation type="submission" date="2022-11" db="EMBL/GenBank/DDBJ databases">
        <title>Genomic comparisons reveal selection pressure and functional variation between nutritional endosymbionts of cave-adapted and epigean Hawaiian planthoppers.</title>
        <authorList>
            <person name="Gossett J.M."/>
            <person name="Porter M.L."/>
            <person name="Vasquez Y."/>
            <person name="Bennett G.M."/>
            <person name="Chong R.A."/>
        </authorList>
    </citation>
    <scope>NUCLEOTIDE SEQUENCE</scope>
    <source>
        <strain evidence="4">OPOL2</strain>
    </source>
</reference>
<dbReference type="HAMAP" id="MF_00170">
    <property type="entry name" value="Rib_5P_isom_A"/>
    <property type="match status" value="1"/>
</dbReference>
<protein>
    <recommendedName>
        <fullName evidence="3">Ribose-5-phosphate isomerase A</fullName>
        <ecNumber evidence="3">5.3.1.6</ecNumber>
    </recommendedName>
    <alternativeName>
        <fullName evidence="3">Phosphoriboisomerase A</fullName>
        <shortName evidence="3">PRI</shortName>
    </alternativeName>
</protein>
<feature type="binding site" evidence="3">
    <location>
        <begin position="28"/>
        <end position="31"/>
    </location>
    <ligand>
        <name>substrate</name>
    </ligand>
</feature>
<dbReference type="GO" id="GO:0009052">
    <property type="term" value="P:pentose-phosphate shunt, non-oxidative branch"/>
    <property type="evidence" value="ECO:0007669"/>
    <property type="project" value="UniProtKB-UniRule"/>
</dbReference>
<comment type="similarity">
    <text evidence="3">Belongs to the ribose 5-phosphate isomerase family.</text>
</comment>
<feature type="binding site" evidence="3">
    <location>
        <position position="121"/>
    </location>
    <ligand>
        <name>substrate</name>
    </ligand>
</feature>
<dbReference type="Pfam" id="PF06026">
    <property type="entry name" value="Rib_5-P_isom_A"/>
    <property type="match status" value="1"/>
</dbReference>
<name>A0AAX3N8R5_9ENTR</name>
<dbReference type="EC" id="5.3.1.6" evidence="3"/>
<dbReference type="EMBL" id="CP110496">
    <property type="protein sequence ID" value="WDI78330.1"/>
    <property type="molecule type" value="Genomic_DNA"/>
</dbReference>
<dbReference type="FunFam" id="3.40.50.1360:FF:000001">
    <property type="entry name" value="Ribose-5-phosphate isomerase A"/>
    <property type="match status" value="1"/>
</dbReference>
<dbReference type="CDD" id="cd01398">
    <property type="entry name" value="RPI_A"/>
    <property type="match status" value="1"/>
</dbReference>
<dbReference type="PANTHER" id="PTHR11934:SF0">
    <property type="entry name" value="RIBOSE-5-PHOSPHATE ISOMERASE"/>
    <property type="match status" value="1"/>
</dbReference>
<comment type="subunit">
    <text evidence="3">Homodimer.</text>
</comment>
<dbReference type="InterPro" id="IPR004788">
    <property type="entry name" value="Ribose5P_isomerase_type_A"/>
</dbReference>
<accession>A0AAX3N8R5</accession>
<dbReference type="PANTHER" id="PTHR11934">
    <property type="entry name" value="RIBOSE-5-PHOSPHATE ISOMERASE"/>
    <property type="match status" value="1"/>
</dbReference>
<dbReference type="InterPro" id="IPR020672">
    <property type="entry name" value="Ribose5P_isomerase_typA_subgr"/>
</dbReference>
<dbReference type="Gene3D" id="3.30.70.260">
    <property type="match status" value="1"/>
</dbReference>
<evidence type="ECO:0000256" key="3">
    <source>
        <dbReference type="HAMAP-Rule" id="MF_00170"/>
    </source>
</evidence>
<dbReference type="Proteomes" id="UP001214992">
    <property type="component" value="Chromosome"/>
</dbReference>
<evidence type="ECO:0000313" key="5">
    <source>
        <dbReference type="Proteomes" id="UP001214992"/>
    </source>
</evidence>
<evidence type="ECO:0000256" key="1">
    <source>
        <dbReference type="ARBA" id="ARBA00001713"/>
    </source>
</evidence>
<feature type="binding site" evidence="3">
    <location>
        <begin position="81"/>
        <end position="84"/>
    </location>
    <ligand>
        <name>substrate</name>
    </ligand>
</feature>
<dbReference type="SUPFAM" id="SSF75445">
    <property type="entry name" value="D-ribose-5-phosphate isomerase (RpiA), lid domain"/>
    <property type="match status" value="1"/>
</dbReference>
<comment type="function">
    <text evidence="3">Catalyzes the reversible conversion of ribose-5-phosphate to ribulose 5-phosphate.</text>
</comment>
<gene>
    <name evidence="3 4" type="primary">rpiA</name>
    <name evidence="4" type="ORF">ONB71_01240</name>
</gene>
<evidence type="ECO:0000313" key="4">
    <source>
        <dbReference type="EMBL" id="WDI78330.1"/>
    </source>
</evidence>
<dbReference type="GO" id="GO:0004751">
    <property type="term" value="F:ribose-5-phosphate isomerase activity"/>
    <property type="evidence" value="ECO:0007669"/>
    <property type="project" value="UniProtKB-UniRule"/>
</dbReference>
<organism evidence="4 5">
    <name type="scientific">Candidatus Purcelliella pentastirinorum</name>
    <dbReference type="NCBI Taxonomy" id="472834"/>
    <lineage>
        <taxon>Bacteria</taxon>
        <taxon>Pseudomonadati</taxon>
        <taxon>Pseudomonadota</taxon>
        <taxon>Gammaproteobacteria</taxon>
        <taxon>Enterobacterales</taxon>
        <taxon>Enterobacteriaceae</taxon>
        <taxon>Candidatus Purcelliella</taxon>
    </lineage>
</organism>
<dbReference type="AlphaFoldDB" id="A0AAX3N8R5"/>
<dbReference type="SUPFAM" id="SSF100950">
    <property type="entry name" value="NagB/RpiA/CoA transferase-like"/>
    <property type="match status" value="1"/>
</dbReference>
<dbReference type="GO" id="GO:0006014">
    <property type="term" value="P:D-ribose metabolic process"/>
    <property type="evidence" value="ECO:0007669"/>
    <property type="project" value="TreeGrafter"/>
</dbReference>
<proteinExistence type="inferred from homology"/>
<keyword evidence="2 3" id="KW-0413">Isomerase</keyword>
<dbReference type="InterPro" id="IPR037171">
    <property type="entry name" value="NagB/RpiA_transferase-like"/>
</dbReference>
<comment type="pathway">
    <text evidence="3">Carbohydrate degradation; pentose phosphate pathway; D-ribose 5-phosphate from D-ribulose 5-phosphate (non-oxidative stage): step 1/1.</text>
</comment>
<feature type="active site" description="Proton acceptor" evidence="3">
    <location>
        <position position="103"/>
    </location>
</feature>